<sequence length="63" mass="7109">MIQELPITRSLFDESLRNKKSSSIATLSEHALAIYKQMEDNNKNTMQEKIDGIGSIDELILSV</sequence>
<organism evidence="1 2">
    <name type="scientific">Candidatus Nitrosocosmicus franklandianus</name>
    <dbReference type="NCBI Taxonomy" id="1798806"/>
    <lineage>
        <taxon>Archaea</taxon>
        <taxon>Nitrososphaerota</taxon>
        <taxon>Nitrososphaeria</taxon>
        <taxon>Nitrososphaerales</taxon>
        <taxon>Nitrososphaeraceae</taxon>
        <taxon>Candidatus Nitrosocosmicus</taxon>
    </lineage>
</organism>
<name>A0A484ICK9_9ARCH</name>
<dbReference type="KEGG" id="nfn:NFRAN_2143"/>
<evidence type="ECO:0000313" key="2">
    <source>
        <dbReference type="Proteomes" id="UP000294299"/>
    </source>
</evidence>
<dbReference type="GeneID" id="55648784"/>
<keyword evidence="2" id="KW-1185">Reference proteome</keyword>
<accession>A0A484ICK9</accession>
<dbReference type="RefSeq" id="WP_134484660.1">
    <property type="nucleotide sequence ID" value="NZ_LR216287.1"/>
</dbReference>
<dbReference type="AlphaFoldDB" id="A0A484ICK9"/>
<gene>
    <name evidence="1" type="ORF">NFRAN_2143</name>
</gene>
<reference evidence="1 2" key="1">
    <citation type="submission" date="2019-02" db="EMBL/GenBank/DDBJ databases">
        <authorList>
            <person name="Lehtovirta-Morley E L."/>
        </authorList>
    </citation>
    <scope>NUCLEOTIDE SEQUENCE [LARGE SCALE GENOMIC DNA]</scope>
    <source>
        <strain evidence="1">NFRAN1</strain>
    </source>
</reference>
<proteinExistence type="predicted"/>
<dbReference type="Proteomes" id="UP000294299">
    <property type="component" value="Chromosome NFRAN"/>
</dbReference>
<protein>
    <submittedName>
        <fullName evidence="1">Uncharacterized protein</fullName>
    </submittedName>
</protein>
<dbReference type="EMBL" id="LR216287">
    <property type="protein sequence ID" value="VFJ14465.1"/>
    <property type="molecule type" value="Genomic_DNA"/>
</dbReference>
<evidence type="ECO:0000313" key="1">
    <source>
        <dbReference type="EMBL" id="VFJ14465.1"/>
    </source>
</evidence>